<accession>A0ACC7P415</accession>
<protein>
    <submittedName>
        <fullName evidence="1">Uncharacterized protein</fullName>
    </submittedName>
</protein>
<dbReference type="EMBL" id="JBJURJ010000016">
    <property type="protein sequence ID" value="MFM9330984.1"/>
    <property type="molecule type" value="Genomic_DNA"/>
</dbReference>
<evidence type="ECO:0000313" key="2">
    <source>
        <dbReference type="Proteomes" id="UP001631969"/>
    </source>
</evidence>
<comment type="caution">
    <text evidence="1">The sequence shown here is derived from an EMBL/GenBank/DDBJ whole genome shotgun (WGS) entry which is preliminary data.</text>
</comment>
<evidence type="ECO:0000313" key="1">
    <source>
        <dbReference type="EMBL" id="MFM9330984.1"/>
    </source>
</evidence>
<gene>
    <name evidence="1" type="ORF">ACI1P1_22080</name>
</gene>
<reference evidence="1" key="1">
    <citation type="submission" date="2024-12" db="EMBL/GenBank/DDBJ databases">
        <authorList>
            <person name="Wu N."/>
        </authorList>
    </citation>
    <scope>NUCLEOTIDE SEQUENCE</scope>
    <source>
        <strain evidence="1">P15</strain>
    </source>
</reference>
<keyword evidence="2" id="KW-1185">Reference proteome</keyword>
<organism evidence="1 2">
    <name type="scientific">Paenibacillus mesotrionivorans</name>
    <dbReference type="NCBI Taxonomy" id="3160968"/>
    <lineage>
        <taxon>Bacteria</taxon>
        <taxon>Bacillati</taxon>
        <taxon>Bacillota</taxon>
        <taxon>Bacilli</taxon>
        <taxon>Bacillales</taxon>
        <taxon>Paenibacillaceae</taxon>
        <taxon>Paenibacillus</taxon>
    </lineage>
</organism>
<proteinExistence type="predicted"/>
<name>A0ACC7P415_9BACL</name>
<dbReference type="Proteomes" id="UP001631969">
    <property type="component" value="Unassembled WGS sequence"/>
</dbReference>
<sequence length="50" mass="5593">MKEKIVAVDDHVSCPTPLLLTVHDLQYTAAGASPDCRRLNEQRMINHYAA</sequence>